<dbReference type="PROSITE" id="PS00074">
    <property type="entry name" value="GLFV_DEHYDROGENASE"/>
    <property type="match status" value="1"/>
</dbReference>
<dbReference type="InterPro" id="IPR014362">
    <property type="entry name" value="Glu_DH"/>
</dbReference>
<protein>
    <recommendedName>
        <fullName evidence="5">Glutamate dehydrogenase</fullName>
    </recommendedName>
</protein>
<sequence length="447" mass="48728">MEAKIKAFMDEVKSRNGHEPEFIQAVQEVAETVIPYIAKHKIYNGKNILLRMVEPERLLSFRVAWVDDNGEIHVNRGYRIQMNSAIGPYKGGLRFHPTVNASVLKFLAFEQVFKNSLTTLPMGGGKGGSDFDPKGKSDDEVMRFCHAFMLELNRHIGPNTDVPAGDIGVGAREIGFLFGMYKKIRNEFTGVLTGKGRSWGGSLIRPEATGYGTVYFADSMLKTKGESFKGKKVVISGSGNVAQYAAEKVLQLGGKVSTLSDSGGYIHDNDGIDAEKLAFVMDLKNNRRGRISEYADKYDSATYHAGKTPWEVACDIALPCATQNELGGDDAKTLIKNGCICVAEGANMPSTPEAIHEFHEARILFAPGKASNAGGVATSGLEMSQNSLRISWSREEVDQRLKDIMEDIHNSCVEFGKDADGYCNYVKGANIAGFVKVADAMLAQGVI</sequence>
<dbReference type="EMBL" id="JBHULB010000007">
    <property type="protein sequence ID" value="MFD2586605.1"/>
    <property type="molecule type" value="Genomic_DNA"/>
</dbReference>
<dbReference type="InterPro" id="IPR033524">
    <property type="entry name" value="Glu/Leu/Phe/Val_DH_AS"/>
</dbReference>
<dbReference type="Pfam" id="PF00208">
    <property type="entry name" value="ELFV_dehydrog"/>
    <property type="match status" value="1"/>
</dbReference>
<evidence type="ECO:0000256" key="6">
    <source>
        <dbReference type="RuleBase" id="RU004417"/>
    </source>
</evidence>
<dbReference type="SUPFAM" id="SSF53223">
    <property type="entry name" value="Aminoacid dehydrogenase-like, N-terminal domain"/>
    <property type="match status" value="1"/>
</dbReference>
<dbReference type="CDD" id="cd05313">
    <property type="entry name" value="NAD_bind_2_Glu_DH"/>
    <property type="match status" value="1"/>
</dbReference>
<dbReference type="GO" id="GO:0004354">
    <property type="term" value="F:glutamate dehydrogenase (NADP+) activity"/>
    <property type="evidence" value="ECO:0007669"/>
    <property type="project" value="UniProtKB-EC"/>
</dbReference>
<dbReference type="InterPro" id="IPR050724">
    <property type="entry name" value="Glu_Leu_Phe_Val_DH"/>
</dbReference>
<dbReference type="Gene3D" id="1.10.285.10">
    <property type="entry name" value="Glutamate Dehydrogenase, chain A, domain 3"/>
    <property type="match status" value="2"/>
</dbReference>
<dbReference type="InterPro" id="IPR006097">
    <property type="entry name" value="Glu/Leu/Phe/Val/Trp_DH_dimer"/>
</dbReference>
<keyword evidence="9" id="KW-1185">Reference proteome</keyword>
<comment type="caution">
    <text evidence="8">The sequence shown here is derived from an EMBL/GenBank/DDBJ whole genome shotgun (WGS) entry which is preliminary data.</text>
</comment>
<feature type="domain" description="Glutamate/phenylalanine/leucine/valine/L-tryptophan dehydrogenase C-terminal" evidence="7">
    <location>
        <begin position="202"/>
        <end position="445"/>
    </location>
</feature>
<reference evidence="9" key="1">
    <citation type="journal article" date="2019" name="Int. J. Syst. Evol. Microbiol.">
        <title>The Global Catalogue of Microorganisms (GCM) 10K type strain sequencing project: providing services to taxonomists for standard genome sequencing and annotation.</title>
        <authorList>
            <consortium name="The Broad Institute Genomics Platform"/>
            <consortium name="The Broad Institute Genome Sequencing Center for Infectious Disease"/>
            <person name="Wu L."/>
            <person name="Ma J."/>
        </authorList>
    </citation>
    <scope>NUCLEOTIDE SEQUENCE [LARGE SCALE GENOMIC DNA]</scope>
    <source>
        <strain evidence="9">KCTC 52368</strain>
    </source>
</reference>
<dbReference type="InterPro" id="IPR006095">
    <property type="entry name" value="Glu/Leu/Phe/Val/Trp_DH"/>
</dbReference>
<evidence type="ECO:0000256" key="2">
    <source>
        <dbReference type="ARBA" id="ARBA00011643"/>
    </source>
</evidence>
<dbReference type="InterPro" id="IPR033922">
    <property type="entry name" value="NAD_bind_Glu_DH"/>
</dbReference>
<comment type="subunit">
    <text evidence="2">Homohexamer.</text>
</comment>
<dbReference type="Gene3D" id="3.40.50.10860">
    <property type="entry name" value="Leucine Dehydrogenase, chain A, domain 1"/>
    <property type="match status" value="1"/>
</dbReference>
<dbReference type="RefSeq" id="WP_377766177.1">
    <property type="nucleotide sequence ID" value="NZ_JBHULB010000007.1"/>
</dbReference>
<dbReference type="NCBIfam" id="NF006929">
    <property type="entry name" value="PRK09414.1"/>
    <property type="match status" value="1"/>
</dbReference>
<evidence type="ECO:0000256" key="5">
    <source>
        <dbReference type="PIRNR" id="PIRNR000185"/>
    </source>
</evidence>
<gene>
    <name evidence="8" type="primary">gdhA</name>
    <name evidence="8" type="ORF">ACFSQJ_06665</name>
</gene>
<dbReference type="PANTHER" id="PTHR43571:SF1">
    <property type="entry name" value="NADP-SPECIFIC GLUTAMATE DEHYDROGENASE 1-RELATED"/>
    <property type="match status" value="1"/>
</dbReference>
<dbReference type="SUPFAM" id="SSF51735">
    <property type="entry name" value="NAD(P)-binding Rossmann-fold domains"/>
    <property type="match status" value="1"/>
</dbReference>
<evidence type="ECO:0000256" key="1">
    <source>
        <dbReference type="ARBA" id="ARBA00006382"/>
    </source>
</evidence>
<keyword evidence="4" id="KW-0520">NAD</keyword>
<dbReference type="InterPro" id="IPR046346">
    <property type="entry name" value="Aminoacid_DH-like_N_sf"/>
</dbReference>
<dbReference type="PIRSF" id="PIRSF000185">
    <property type="entry name" value="Glu_DH"/>
    <property type="match status" value="1"/>
</dbReference>
<evidence type="ECO:0000313" key="8">
    <source>
        <dbReference type="EMBL" id="MFD2586605.1"/>
    </source>
</evidence>
<dbReference type="Pfam" id="PF02812">
    <property type="entry name" value="ELFV_dehydrog_N"/>
    <property type="match status" value="1"/>
</dbReference>
<name>A0ABW5MW51_9FLAO</name>
<dbReference type="Proteomes" id="UP001597526">
    <property type="component" value="Unassembled WGS sequence"/>
</dbReference>
<dbReference type="PANTHER" id="PTHR43571">
    <property type="entry name" value="NADP-SPECIFIC GLUTAMATE DEHYDROGENASE 1-RELATED"/>
    <property type="match status" value="1"/>
</dbReference>
<evidence type="ECO:0000259" key="7">
    <source>
        <dbReference type="SMART" id="SM00839"/>
    </source>
</evidence>
<dbReference type="InterPro" id="IPR036291">
    <property type="entry name" value="NAD(P)-bd_dom_sf"/>
</dbReference>
<accession>A0ABW5MW51</accession>
<organism evidence="8 9">
    <name type="scientific">Croceitalea marina</name>
    <dbReference type="NCBI Taxonomy" id="1775166"/>
    <lineage>
        <taxon>Bacteria</taxon>
        <taxon>Pseudomonadati</taxon>
        <taxon>Bacteroidota</taxon>
        <taxon>Flavobacteriia</taxon>
        <taxon>Flavobacteriales</taxon>
        <taxon>Flavobacteriaceae</taxon>
        <taxon>Croceitalea</taxon>
    </lineage>
</organism>
<comment type="similarity">
    <text evidence="1 5 6">Belongs to the Glu/Leu/Phe/Val dehydrogenases family.</text>
</comment>
<dbReference type="Gene3D" id="3.40.50.720">
    <property type="entry name" value="NAD(P)-binding Rossmann-like Domain"/>
    <property type="match status" value="1"/>
</dbReference>
<proteinExistence type="inferred from homology"/>
<evidence type="ECO:0000256" key="4">
    <source>
        <dbReference type="ARBA" id="ARBA00023027"/>
    </source>
</evidence>
<keyword evidence="3 5" id="KW-0560">Oxidoreductase</keyword>
<dbReference type="SMART" id="SM00839">
    <property type="entry name" value="ELFV_dehydrog"/>
    <property type="match status" value="1"/>
</dbReference>
<evidence type="ECO:0000313" key="9">
    <source>
        <dbReference type="Proteomes" id="UP001597526"/>
    </source>
</evidence>
<dbReference type="PRINTS" id="PR00082">
    <property type="entry name" value="GLFDHDRGNASE"/>
</dbReference>
<dbReference type="InterPro" id="IPR006096">
    <property type="entry name" value="Glu/Leu/Phe/Val/Trp_DH_C"/>
</dbReference>
<evidence type="ECO:0000256" key="3">
    <source>
        <dbReference type="ARBA" id="ARBA00023002"/>
    </source>
</evidence>